<comment type="caution">
    <text evidence="2">The sequence shown here is derived from an EMBL/GenBank/DDBJ whole genome shotgun (WGS) entry which is preliminary data.</text>
</comment>
<dbReference type="OMA" id="YGFENQP"/>
<protein>
    <submittedName>
        <fullName evidence="2">Uncharacterized protein</fullName>
    </submittedName>
</protein>
<dbReference type="PANTHER" id="PTHR31960:SF2">
    <property type="entry name" value="F-BOX PROTEIN PP2-A15"/>
    <property type="match status" value="1"/>
</dbReference>
<dbReference type="OrthoDB" id="1918565at2759"/>
<reference evidence="2" key="1">
    <citation type="submission" date="2021-08" db="EMBL/GenBank/DDBJ databases">
        <title>WGS assembly of Ceratopteris richardii.</title>
        <authorList>
            <person name="Marchant D.B."/>
            <person name="Chen G."/>
            <person name="Jenkins J."/>
            <person name="Shu S."/>
            <person name="Leebens-Mack J."/>
            <person name="Grimwood J."/>
            <person name="Schmutz J."/>
            <person name="Soltis P."/>
            <person name="Soltis D."/>
            <person name="Chen Z.-H."/>
        </authorList>
    </citation>
    <scope>NUCLEOTIDE SEQUENCE</scope>
    <source>
        <strain evidence="2">Whitten #5841</strain>
        <tissue evidence="2">Leaf</tissue>
    </source>
</reference>
<dbReference type="SUPFAM" id="SSF81383">
    <property type="entry name" value="F-box domain"/>
    <property type="match status" value="1"/>
</dbReference>
<sequence>MSRARKGKDKASSCAFHVENPLAASEWLVSRVLSLLQDAREVGRFGLVNKTFYNASISDSVWTKRLPPQTLLNRIFSNDVLASLLRLSKRDLYLKLCRSVLYDEGLKRFWIDSASGRECYMISASALFVRWGNTPHYWIWRRWPGAMYILMHPSSFLMFAEVAYLIAVVQFDIRGVFREVLRPGKYMVSFRMKLEETGGWASWSNGPIKLSLENRASAHSRVLSQVYFDGRTIFKGRRCISARPFVRIPRSAHVTHVRNKRDKSYGEDDGISVKCTWGSGKQQKRNNNTDIHEWLECDIGEFSVQGDNEEQPVEIEFSMHEIGTPLWKSGFVLDGVIVRPAIVAEMAELK</sequence>
<dbReference type="InterPro" id="IPR025886">
    <property type="entry name" value="PP2-like"/>
</dbReference>
<name>A0A8T2SZM9_CERRI</name>
<proteinExistence type="predicted"/>
<keyword evidence="1" id="KW-0812">Transmembrane</keyword>
<dbReference type="Pfam" id="PF14299">
    <property type="entry name" value="PP2"/>
    <property type="match status" value="1"/>
</dbReference>
<evidence type="ECO:0000256" key="1">
    <source>
        <dbReference type="SAM" id="Phobius"/>
    </source>
</evidence>
<dbReference type="AlphaFoldDB" id="A0A8T2SZM9"/>
<accession>A0A8T2SZM9</accession>
<keyword evidence="1" id="KW-1133">Transmembrane helix</keyword>
<dbReference type="PANTHER" id="PTHR31960">
    <property type="entry name" value="F-BOX PROTEIN PP2-A15"/>
    <property type="match status" value="1"/>
</dbReference>
<gene>
    <name evidence="2" type="ORF">KP509_16G068900</name>
</gene>
<evidence type="ECO:0000313" key="2">
    <source>
        <dbReference type="EMBL" id="KAH7388297.1"/>
    </source>
</evidence>
<keyword evidence="3" id="KW-1185">Reference proteome</keyword>
<keyword evidence="1" id="KW-0472">Membrane</keyword>
<dbReference type="InterPro" id="IPR036047">
    <property type="entry name" value="F-box-like_dom_sf"/>
</dbReference>
<evidence type="ECO:0000313" key="3">
    <source>
        <dbReference type="Proteomes" id="UP000825935"/>
    </source>
</evidence>
<dbReference type="EMBL" id="CM035421">
    <property type="protein sequence ID" value="KAH7388297.1"/>
    <property type="molecule type" value="Genomic_DNA"/>
</dbReference>
<organism evidence="2 3">
    <name type="scientific">Ceratopteris richardii</name>
    <name type="common">Triangle waterfern</name>
    <dbReference type="NCBI Taxonomy" id="49495"/>
    <lineage>
        <taxon>Eukaryota</taxon>
        <taxon>Viridiplantae</taxon>
        <taxon>Streptophyta</taxon>
        <taxon>Embryophyta</taxon>
        <taxon>Tracheophyta</taxon>
        <taxon>Polypodiopsida</taxon>
        <taxon>Polypodiidae</taxon>
        <taxon>Polypodiales</taxon>
        <taxon>Pteridineae</taxon>
        <taxon>Pteridaceae</taxon>
        <taxon>Parkerioideae</taxon>
        <taxon>Ceratopteris</taxon>
    </lineage>
</organism>
<dbReference type="Proteomes" id="UP000825935">
    <property type="component" value="Chromosome 16"/>
</dbReference>
<feature type="transmembrane region" description="Helical" evidence="1">
    <location>
        <begin position="146"/>
        <end position="167"/>
    </location>
</feature>